<evidence type="ECO:0000256" key="1">
    <source>
        <dbReference type="PROSITE-ProRule" id="PRU00176"/>
    </source>
</evidence>
<sequence length="215" mass="24671">MQNHINQTSIHPQSPPSSDSHQSDQGNQFYPRPENEPQVTFKDVQRRHGVAARLFVGNLPISVGQQQLMQDLHEAFRQYGHCYVGLYSTAKAGQRLPGAFVQYERPEDAGRALSLDRQCRLHSRLLRVERATGERSRVEAGPQPMPMPPVNGFPTPYSPTSYPQPYPQTYPQAYYPQTYYPQMPPQWYPYQQGLMAEPTWGPYMDPYMAGVYIHL</sequence>
<feature type="compositionally biased region" description="Low complexity" evidence="2">
    <location>
        <begin position="16"/>
        <end position="25"/>
    </location>
</feature>
<dbReference type="PROSITE" id="PS50102">
    <property type="entry name" value="RRM"/>
    <property type="match status" value="1"/>
</dbReference>
<feature type="compositionally biased region" description="Polar residues" evidence="2">
    <location>
        <begin position="1"/>
        <end position="10"/>
    </location>
</feature>
<proteinExistence type="predicted"/>
<comment type="caution">
    <text evidence="4">The sequence shown here is derived from an EMBL/GenBank/DDBJ whole genome shotgun (WGS) entry which is preliminary data.</text>
</comment>
<dbReference type="SUPFAM" id="SSF54928">
    <property type="entry name" value="RNA-binding domain, RBD"/>
    <property type="match status" value="1"/>
</dbReference>
<dbReference type="OrthoDB" id="410044at2759"/>
<dbReference type="SMART" id="SM00360">
    <property type="entry name" value="RRM"/>
    <property type="match status" value="1"/>
</dbReference>
<dbReference type="InterPro" id="IPR000504">
    <property type="entry name" value="RRM_dom"/>
</dbReference>
<gene>
    <name evidence="4" type="ORF">ABOM_004801</name>
</gene>
<evidence type="ECO:0000259" key="3">
    <source>
        <dbReference type="PROSITE" id="PS50102"/>
    </source>
</evidence>
<dbReference type="AlphaFoldDB" id="A0A1F8A4S9"/>
<name>A0A1F8A4S9_9EURO</name>
<dbReference type="GeneID" id="34448191"/>
<dbReference type="STRING" id="109264.A0A1F8A4S9"/>
<evidence type="ECO:0000313" key="4">
    <source>
        <dbReference type="EMBL" id="OGM46375.1"/>
    </source>
</evidence>
<organism evidence="4 5">
    <name type="scientific">Aspergillus bombycis</name>
    <dbReference type="NCBI Taxonomy" id="109264"/>
    <lineage>
        <taxon>Eukaryota</taxon>
        <taxon>Fungi</taxon>
        <taxon>Dikarya</taxon>
        <taxon>Ascomycota</taxon>
        <taxon>Pezizomycotina</taxon>
        <taxon>Eurotiomycetes</taxon>
        <taxon>Eurotiomycetidae</taxon>
        <taxon>Eurotiales</taxon>
        <taxon>Aspergillaceae</taxon>
        <taxon>Aspergillus</taxon>
    </lineage>
</organism>
<dbReference type="Pfam" id="PF00076">
    <property type="entry name" value="RRM_1"/>
    <property type="match status" value="1"/>
</dbReference>
<dbReference type="EMBL" id="LYCR01000032">
    <property type="protein sequence ID" value="OGM46375.1"/>
    <property type="molecule type" value="Genomic_DNA"/>
</dbReference>
<keyword evidence="5" id="KW-1185">Reference proteome</keyword>
<dbReference type="RefSeq" id="XP_022390092.1">
    <property type="nucleotide sequence ID" value="XM_022531930.1"/>
</dbReference>
<evidence type="ECO:0000256" key="2">
    <source>
        <dbReference type="SAM" id="MobiDB-lite"/>
    </source>
</evidence>
<feature type="domain" description="RRM" evidence="3">
    <location>
        <begin position="52"/>
        <end position="133"/>
    </location>
</feature>
<accession>A0A1F8A4S9</accession>
<evidence type="ECO:0000313" key="5">
    <source>
        <dbReference type="Proteomes" id="UP000179179"/>
    </source>
</evidence>
<protein>
    <recommendedName>
        <fullName evidence="3">RRM domain-containing protein</fullName>
    </recommendedName>
</protein>
<dbReference type="GO" id="GO:0003723">
    <property type="term" value="F:RNA binding"/>
    <property type="evidence" value="ECO:0007669"/>
    <property type="project" value="UniProtKB-UniRule"/>
</dbReference>
<dbReference type="Gene3D" id="3.30.70.330">
    <property type="match status" value="1"/>
</dbReference>
<reference evidence="4 5" key="1">
    <citation type="journal article" date="2016" name="Genome Biol. Evol.">
        <title>Draft genome sequence of an aflatoxigenic Aspergillus species, A. bombycis.</title>
        <authorList>
            <person name="Moore G.G."/>
            <person name="Mack B.M."/>
            <person name="Beltz S.B."/>
            <person name="Gilbert M.K."/>
        </authorList>
    </citation>
    <scope>NUCLEOTIDE SEQUENCE [LARGE SCALE GENOMIC DNA]</scope>
    <source>
        <strain evidence="5">NRRL 26010</strain>
    </source>
</reference>
<dbReference type="InterPro" id="IPR035979">
    <property type="entry name" value="RBD_domain_sf"/>
</dbReference>
<keyword evidence="1" id="KW-0694">RNA-binding</keyword>
<feature type="region of interest" description="Disordered" evidence="2">
    <location>
        <begin position="1"/>
        <end position="35"/>
    </location>
</feature>
<dbReference type="Proteomes" id="UP000179179">
    <property type="component" value="Unassembled WGS sequence"/>
</dbReference>
<dbReference type="InterPro" id="IPR012677">
    <property type="entry name" value="Nucleotide-bd_a/b_plait_sf"/>
</dbReference>